<dbReference type="PANTHER" id="PTHR31075">
    <property type="entry name" value="CENTROSOMAL PROTEIN OF 85 KDA"/>
    <property type="match status" value="1"/>
</dbReference>
<organism evidence="2 3">
    <name type="scientific">Pavo cristatus</name>
    <name type="common">Indian peafowl</name>
    <name type="synonym">Blue peafowl</name>
    <dbReference type="NCBI Taxonomy" id="9049"/>
    <lineage>
        <taxon>Eukaryota</taxon>
        <taxon>Metazoa</taxon>
        <taxon>Chordata</taxon>
        <taxon>Craniata</taxon>
        <taxon>Vertebrata</taxon>
        <taxon>Euteleostomi</taxon>
        <taxon>Archelosauria</taxon>
        <taxon>Archosauria</taxon>
        <taxon>Dinosauria</taxon>
        <taxon>Saurischia</taxon>
        <taxon>Theropoda</taxon>
        <taxon>Coelurosauria</taxon>
        <taxon>Aves</taxon>
        <taxon>Neognathae</taxon>
        <taxon>Galloanserae</taxon>
        <taxon>Galliformes</taxon>
        <taxon>Phasianidae</taxon>
        <taxon>Phasianinae</taxon>
        <taxon>Pavo</taxon>
    </lineage>
</organism>
<dbReference type="Ensembl" id="ENSPSTT00000011606.1">
    <property type="protein sequence ID" value="ENSPSTP00000011054.1"/>
    <property type="gene ID" value="ENSPSTG00000007772.1"/>
</dbReference>
<dbReference type="AlphaFoldDB" id="A0A8C9F6M9"/>
<keyword evidence="3" id="KW-1185">Reference proteome</keyword>
<protein>
    <submittedName>
        <fullName evidence="2">Uncharacterized protein</fullName>
    </submittedName>
</protein>
<reference evidence="2" key="2">
    <citation type="submission" date="2025-09" db="UniProtKB">
        <authorList>
            <consortium name="Ensembl"/>
        </authorList>
    </citation>
    <scope>IDENTIFICATION</scope>
</reference>
<sequence>MAALEKHPDLRLQHNPSAAQKSHFSETDWKTPMLSVKFQSRTSRCSSVADSGDVGIGTSCSDSTEGDCQHGITQ</sequence>
<dbReference type="GO" id="GO:0005813">
    <property type="term" value="C:centrosome"/>
    <property type="evidence" value="ECO:0007669"/>
    <property type="project" value="TreeGrafter"/>
</dbReference>
<dbReference type="Proteomes" id="UP000694428">
    <property type="component" value="Unplaced"/>
</dbReference>
<accession>A0A8C9F6M9</accession>
<evidence type="ECO:0000256" key="1">
    <source>
        <dbReference type="SAM" id="MobiDB-lite"/>
    </source>
</evidence>
<feature type="region of interest" description="Disordered" evidence="1">
    <location>
        <begin position="46"/>
        <end position="74"/>
    </location>
</feature>
<dbReference type="InterPro" id="IPR040210">
    <property type="entry name" value="Cep85/Cep85L"/>
</dbReference>
<evidence type="ECO:0000313" key="3">
    <source>
        <dbReference type="Proteomes" id="UP000694428"/>
    </source>
</evidence>
<proteinExistence type="predicted"/>
<feature type="region of interest" description="Disordered" evidence="1">
    <location>
        <begin position="1"/>
        <end position="26"/>
    </location>
</feature>
<feature type="compositionally biased region" description="Basic and acidic residues" evidence="1">
    <location>
        <begin position="1"/>
        <end position="12"/>
    </location>
</feature>
<evidence type="ECO:0000313" key="2">
    <source>
        <dbReference type="Ensembl" id="ENSPSTP00000011054.1"/>
    </source>
</evidence>
<reference evidence="2" key="1">
    <citation type="submission" date="2025-08" db="UniProtKB">
        <authorList>
            <consortium name="Ensembl"/>
        </authorList>
    </citation>
    <scope>IDENTIFICATION</scope>
</reference>
<dbReference type="PANTHER" id="PTHR31075:SF3">
    <property type="entry name" value="CENTROSOMAL PROTEIN OF 85 KDA"/>
    <property type="match status" value="1"/>
</dbReference>
<name>A0A8C9F6M9_PAVCR</name>